<dbReference type="AlphaFoldDB" id="A0A6G1PCR5"/>
<keyword evidence="2" id="KW-0929">Antimicrobial</keyword>
<feature type="compositionally biased region" description="Basic and acidic residues" evidence="5">
    <location>
        <begin position="79"/>
        <end position="88"/>
    </location>
</feature>
<evidence type="ECO:0000313" key="8">
    <source>
        <dbReference type="EMBL" id="KAF3688091.1"/>
    </source>
</evidence>
<dbReference type="EMBL" id="CM015714">
    <property type="protein sequence ID" value="KAF3688091.1"/>
    <property type="molecule type" value="Genomic_DNA"/>
</dbReference>
<keyword evidence="6" id="KW-0732">Signal</keyword>
<evidence type="ECO:0000256" key="3">
    <source>
        <dbReference type="ARBA" id="ARBA00023157"/>
    </source>
</evidence>
<dbReference type="GO" id="GO:0042742">
    <property type="term" value="P:defense response to bacterium"/>
    <property type="evidence" value="ECO:0007669"/>
    <property type="project" value="UniProtKB-KW"/>
</dbReference>
<dbReference type="GO" id="GO:0031640">
    <property type="term" value="P:killing of cells of another organism"/>
    <property type="evidence" value="ECO:0007669"/>
    <property type="project" value="UniProtKB-KW"/>
</dbReference>
<dbReference type="Pfam" id="PF00062">
    <property type="entry name" value="Lys"/>
    <property type="match status" value="1"/>
</dbReference>
<feature type="region of interest" description="Disordered" evidence="5">
    <location>
        <begin position="79"/>
        <end position="119"/>
    </location>
</feature>
<dbReference type="EC" id="3.2.1.17" evidence="1"/>
<sequence length="211" mass="23661">MKILVVLLLAGLCCSVTEGWPVSSCDVFWHLKTSVGNITVTANQKVLSGDDLLAQLVCRVVSSSNFNYSAVNQMIIETEDHHSGEHGPPKRPHGRWRRHNKRPSQTGPKPPSHHPQPHEDKEVWTFYGIYQLGNRLVCNDSVTPSLNICGLECSQLLDNDIRIATQCLAKILTYIEPGSEQQSTEELKTMVKLLFKDQCSFGPNYFYCPPP</sequence>
<dbReference type="PANTHER" id="PTHR11407:SF63">
    <property type="entry name" value="LYSOZYME C"/>
    <property type="match status" value="1"/>
</dbReference>
<feature type="domain" description="Glycosyl hydrolases family 22 (GH22)" evidence="7">
    <location>
        <begin position="149"/>
        <end position="167"/>
    </location>
</feature>
<feature type="signal peptide" evidence="6">
    <location>
        <begin position="1"/>
        <end position="19"/>
    </location>
</feature>
<name>A0A6G1PCR5_CHAAH</name>
<feature type="compositionally biased region" description="Basic residues" evidence="5">
    <location>
        <begin position="89"/>
        <end position="102"/>
    </location>
</feature>
<evidence type="ECO:0000256" key="6">
    <source>
        <dbReference type="SAM" id="SignalP"/>
    </source>
</evidence>
<protein>
    <recommendedName>
        <fullName evidence="1">lysozyme</fullName>
        <ecNumber evidence="1">3.2.1.17</ecNumber>
    </recommendedName>
</protein>
<evidence type="ECO:0000256" key="4">
    <source>
        <dbReference type="RuleBase" id="RU004440"/>
    </source>
</evidence>
<evidence type="ECO:0000259" key="7">
    <source>
        <dbReference type="PROSITE" id="PS00128"/>
    </source>
</evidence>
<evidence type="ECO:0000256" key="2">
    <source>
        <dbReference type="ARBA" id="ARBA00022638"/>
    </source>
</evidence>
<dbReference type="GO" id="GO:0003796">
    <property type="term" value="F:lysozyme activity"/>
    <property type="evidence" value="ECO:0007669"/>
    <property type="project" value="UniProtKB-EC"/>
</dbReference>
<dbReference type="PROSITE" id="PS51348">
    <property type="entry name" value="GLYCOSYL_HYDROL_F22_2"/>
    <property type="match status" value="1"/>
</dbReference>
<accession>A0A6G1PCR5</accession>
<dbReference type="PANTHER" id="PTHR11407">
    <property type="entry name" value="LYSOZYME C"/>
    <property type="match status" value="1"/>
</dbReference>
<gene>
    <name evidence="8" type="ORF">EXN66_Car003763</name>
</gene>
<dbReference type="InterPro" id="IPR019799">
    <property type="entry name" value="Glyco_hydro_22_CS"/>
</dbReference>
<evidence type="ECO:0000313" key="9">
    <source>
        <dbReference type="Proteomes" id="UP000503349"/>
    </source>
</evidence>
<keyword evidence="2" id="KW-0081">Bacteriolytic enzyme</keyword>
<comment type="similarity">
    <text evidence="4">Belongs to the glycosyl hydrolase 22 family.</text>
</comment>
<dbReference type="SUPFAM" id="SSF53955">
    <property type="entry name" value="Lysozyme-like"/>
    <property type="match status" value="1"/>
</dbReference>
<proteinExistence type="inferred from homology"/>
<organism evidence="8 9">
    <name type="scientific">Channa argus</name>
    <name type="common">Northern snakehead</name>
    <name type="synonym">Ophicephalus argus</name>
    <dbReference type="NCBI Taxonomy" id="215402"/>
    <lineage>
        <taxon>Eukaryota</taxon>
        <taxon>Metazoa</taxon>
        <taxon>Chordata</taxon>
        <taxon>Craniata</taxon>
        <taxon>Vertebrata</taxon>
        <taxon>Euteleostomi</taxon>
        <taxon>Actinopterygii</taxon>
        <taxon>Neopterygii</taxon>
        <taxon>Teleostei</taxon>
        <taxon>Neoteleostei</taxon>
        <taxon>Acanthomorphata</taxon>
        <taxon>Anabantaria</taxon>
        <taxon>Anabantiformes</taxon>
        <taxon>Channoidei</taxon>
        <taxon>Channidae</taxon>
        <taxon>Channa</taxon>
    </lineage>
</organism>
<dbReference type="InterPro" id="IPR023346">
    <property type="entry name" value="Lysozyme-like_dom_sf"/>
</dbReference>
<keyword evidence="3" id="KW-1015">Disulfide bond</keyword>
<dbReference type="InterPro" id="IPR001916">
    <property type="entry name" value="Glyco_hydro_22"/>
</dbReference>
<evidence type="ECO:0000256" key="5">
    <source>
        <dbReference type="SAM" id="MobiDB-lite"/>
    </source>
</evidence>
<dbReference type="Proteomes" id="UP000503349">
    <property type="component" value="Chromosome 3"/>
</dbReference>
<dbReference type="PRINTS" id="PR00135">
    <property type="entry name" value="LYZLACT"/>
</dbReference>
<dbReference type="Gene3D" id="1.10.530.10">
    <property type="match status" value="1"/>
</dbReference>
<reference evidence="9" key="2">
    <citation type="submission" date="2019-02" db="EMBL/GenBank/DDBJ databases">
        <title>Opniocepnalus argus Var Kimnra genome.</title>
        <authorList>
            <person name="Zhou C."/>
            <person name="Xiao S."/>
        </authorList>
    </citation>
    <scope>NUCLEOTIDE SEQUENCE [LARGE SCALE GENOMIC DNA]</scope>
</reference>
<feature type="chain" id="PRO_5026252624" description="lysozyme" evidence="6">
    <location>
        <begin position="20"/>
        <end position="211"/>
    </location>
</feature>
<reference evidence="8 9" key="1">
    <citation type="submission" date="2019-02" db="EMBL/GenBank/DDBJ databases">
        <title>Opniocepnalus argus genome.</title>
        <authorList>
            <person name="Zhou C."/>
            <person name="Xiao S."/>
        </authorList>
    </citation>
    <scope>NUCLEOTIDE SEQUENCE [LARGE SCALE GENOMIC DNA]</scope>
    <source>
        <strain evidence="8">OARG1902GOOAL</strain>
        <tissue evidence="8">Muscle</tissue>
    </source>
</reference>
<evidence type="ECO:0000256" key="1">
    <source>
        <dbReference type="ARBA" id="ARBA00012732"/>
    </source>
</evidence>
<keyword evidence="9" id="KW-1185">Reference proteome</keyword>
<dbReference type="PROSITE" id="PS00128">
    <property type="entry name" value="GLYCOSYL_HYDROL_F22_1"/>
    <property type="match status" value="1"/>
</dbReference>